<name>X6NNU4_RETFI</name>
<protein>
    <submittedName>
        <fullName evidence="2">Uncharacterized protein</fullName>
    </submittedName>
</protein>
<feature type="compositionally biased region" description="Basic residues" evidence="1">
    <location>
        <begin position="87"/>
        <end position="98"/>
    </location>
</feature>
<gene>
    <name evidence="2" type="ORF">RFI_10089</name>
</gene>
<reference evidence="2 3" key="1">
    <citation type="journal article" date="2013" name="Curr. Biol.">
        <title>The Genome of the Foraminiferan Reticulomyxa filosa.</title>
        <authorList>
            <person name="Glockner G."/>
            <person name="Hulsmann N."/>
            <person name="Schleicher M."/>
            <person name="Noegel A.A."/>
            <person name="Eichinger L."/>
            <person name="Gallinger C."/>
            <person name="Pawlowski J."/>
            <person name="Sierra R."/>
            <person name="Euteneuer U."/>
            <person name="Pillet L."/>
            <person name="Moustafa A."/>
            <person name="Platzer M."/>
            <person name="Groth M."/>
            <person name="Szafranski K."/>
            <person name="Schliwa M."/>
        </authorList>
    </citation>
    <scope>NUCLEOTIDE SEQUENCE [LARGE SCALE GENOMIC DNA]</scope>
</reference>
<accession>X6NNU4</accession>
<comment type="caution">
    <text evidence="2">The sequence shown here is derived from an EMBL/GenBank/DDBJ whole genome shotgun (WGS) entry which is preliminary data.</text>
</comment>
<feature type="compositionally biased region" description="Acidic residues" evidence="1">
    <location>
        <begin position="51"/>
        <end position="70"/>
    </location>
</feature>
<dbReference type="Proteomes" id="UP000023152">
    <property type="component" value="Unassembled WGS sequence"/>
</dbReference>
<feature type="non-terminal residue" evidence="2">
    <location>
        <position position="156"/>
    </location>
</feature>
<feature type="compositionally biased region" description="Basic residues" evidence="1">
    <location>
        <begin position="26"/>
        <end position="38"/>
    </location>
</feature>
<dbReference type="EMBL" id="ASPP01007496">
    <property type="protein sequence ID" value="ETO27047.1"/>
    <property type="molecule type" value="Genomic_DNA"/>
</dbReference>
<keyword evidence="3" id="KW-1185">Reference proteome</keyword>
<dbReference type="AlphaFoldDB" id="X6NNU4"/>
<feature type="compositionally biased region" description="Basic and acidic residues" evidence="1">
    <location>
        <begin position="138"/>
        <end position="156"/>
    </location>
</feature>
<feature type="region of interest" description="Disordered" evidence="1">
    <location>
        <begin position="133"/>
        <end position="156"/>
    </location>
</feature>
<feature type="compositionally biased region" description="Basic and acidic residues" evidence="1">
    <location>
        <begin position="39"/>
        <end position="50"/>
    </location>
</feature>
<evidence type="ECO:0000256" key="1">
    <source>
        <dbReference type="SAM" id="MobiDB-lite"/>
    </source>
</evidence>
<evidence type="ECO:0000313" key="3">
    <source>
        <dbReference type="Proteomes" id="UP000023152"/>
    </source>
</evidence>
<sequence>MLLIGNPLLDALMWCYFKYLPERRVKKQQKKSQKKGPGKHGDYQQLSEEKKEDEDEEDEEDEEEEEEENDNDNKNNNSDSRVEMGHLKNRKKISKKKYANYASKNLPHNDASELLLADISEDQQELMLASHMSHMRRLQKDQDQIEKTISDALRKE</sequence>
<organism evidence="2 3">
    <name type="scientific">Reticulomyxa filosa</name>
    <dbReference type="NCBI Taxonomy" id="46433"/>
    <lineage>
        <taxon>Eukaryota</taxon>
        <taxon>Sar</taxon>
        <taxon>Rhizaria</taxon>
        <taxon>Retaria</taxon>
        <taxon>Foraminifera</taxon>
        <taxon>Monothalamids</taxon>
        <taxon>Reticulomyxidae</taxon>
        <taxon>Reticulomyxa</taxon>
    </lineage>
</organism>
<proteinExistence type="predicted"/>
<feature type="region of interest" description="Disordered" evidence="1">
    <location>
        <begin position="26"/>
        <end position="106"/>
    </location>
</feature>
<evidence type="ECO:0000313" key="2">
    <source>
        <dbReference type="EMBL" id="ETO27047.1"/>
    </source>
</evidence>